<evidence type="ECO:0000256" key="4">
    <source>
        <dbReference type="ARBA" id="ARBA00022679"/>
    </source>
</evidence>
<evidence type="ECO:0000256" key="6">
    <source>
        <dbReference type="ARBA" id="ARBA00023136"/>
    </source>
</evidence>
<reference evidence="9 10" key="1">
    <citation type="submission" date="2020-08" db="EMBL/GenBank/DDBJ databases">
        <title>Cohnella phylogeny.</title>
        <authorList>
            <person name="Dunlap C."/>
        </authorList>
    </citation>
    <scope>NUCLEOTIDE SEQUENCE [LARGE SCALE GENOMIC DNA]</scope>
    <source>
        <strain evidence="9 10">DSM 25241</strain>
    </source>
</reference>
<feature type="transmembrane region" description="Helical" evidence="7">
    <location>
        <begin position="297"/>
        <end position="317"/>
    </location>
</feature>
<keyword evidence="6 7" id="KW-0472">Membrane</keyword>
<dbReference type="PANTHER" id="PTHR34220">
    <property type="entry name" value="SENSOR HISTIDINE KINASE YPDA"/>
    <property type="match status" value="1"/>
</dbReference>
<evidence type="ECO:0000256" key="5">
    <source>
        <dbReference type="ARBA" id="ARBA00022777"/>
    </source>
</evidence>
<dbReference type="EMBL" id="JACJVQ010000008">
    <property type="protein sequence ID" value="MBB6634775.1"/>
    <property type="molecule type" value="Genomic_DNA"/>
</dbReference>
<gene>
    <name evidence="9" type="ORF">H7B67_11710</name>
</gene>
<dbReference type="CDD" id="cd06225">
    <property type="entry name" value="HAMP"/>
    <property type="match status" value="1"/>
</dbReference>
<dbReference type="Gene3D" id="3.30.565.10">
    <property type="entry name" value="Histidine kinase-like ATPase, C-terminal domain"/>
    <property type="match status" value="1"/>
</dbReference>
<keyword evidence="5 9" id="KW-0418">Kinase</keyword>
<dbReference type="InterPro" id="IPR036890">
    <property type="entry name" value="HATPase_C_sf"/>
</dbReference>
<dbReference type="AlphaFoldDB" id="A0A841SX89"/>
<evidence type="ECO:0000256" key="1">
    <source>
        <dbReference type="ARBA" id="ARBA00004651"/>
    </source>
</evidence>
<evidence type="ECO:0000313" key="9">
    <source>
        <dbReference type="EMBL" id="MBB6634775.1"/>
    </source>
</evidence>
<dbReference type="Gene3D" id="6.10.340.10">
    <property type="match status" value="1"/>
</dbReference>
<dbReference type="PANTHER" id="PTHR34220:SF7">
    <property type="entry name" value="SENSOR HISTIDINE KINASE YPDA"/>
    <property type="match status" value="1"/>
</dbReference>
<comment type="caution">
    <text evidence="9">The sequence shown here is derived from an EMBL/GenBank/DDBJ whole genome shotgun (WGS) entry which is preliminary data.</text>
</comment>
<keyword evidence="7" id="KW-1133">Transmembrane helix</keyword>
<keyword evidence="2" id="KW-1003">Cell membrane</keyword>
<evidence type="ECO:0000256" key="7">
    <source>
        <dbReference type="SAM" id="Phobius"/>
    </source>
</evidence>
<evidence type="ECO:0000256" key="3">
    <source>
        <dbReference type="ARBA" id="ARBA00022553"/>
    </source>
</evidence>
<dbReference type="PROSITE" id="PS50885">
    <property type="entry name" value="HAMP"/>
    <property type="match status" value="1"/>
</dbReference>
<dbReference type="GO" id="GO:0000155">
    <property type="term" value="F:phosphorelay sensor kinase activity"/>
    <property type="evidence" value="ECO:0007669"/>
    <property type="project" value="InterPro"/>
</dbReference>
<keyword evidence="10" id="KW-1185">Reference proteome</keyword>
<dbReference type="InterPro" id="IPR003594">
    <property type="entry name" value="HATPase_dom"/>
</dbReference>
<accession>A0A841SX89</accession>
<keyword evidence="4" id="KW-0808">Transferase</keyword>
<dbReference type="SUPFAM" id="SSF55874">
    <property type="entry name" value="ATPase domain of HSP90 chaperone/DNA topoisomerase II/histidine kinase"/>
    <property type="match status" value="1"/>
</dbReference>
<protein>
    <submittedName>
        <fullName evidence="9">Histidine kinase</fullName>
    </submittedName>
</protein>
<dbReference type="InterPro" id="IPR010559">
    <property type="entry name" value="Sig_transdc_His_kin_internal"/>
</dbReference>
<organism evidence="9 10">
    <name type="scientific">Cohnella thailandensis</name>
    <dbReference type="NCBI Taxonomy" id="557557"/>
    <lineage>
        <taxon>Bacteria</taxon>
        <taxon>Bacillati</taxon>
        <taxon>Bacillota</taxon>
        <taxon>Bacilli</taxon>
        <taxon>Bacillales</taxon>
        <taxon>Paenibacillaceae</taxon>
        <taxon>Cohnella</taxon>
    </lineage>
</organism>
<evidence type="ECO:0000259" key="8">
    <source>
        <dbReference type="PROSITE" id="PS50885"/>
    </source>
</evidence>
<dbReference type="Proteomes" id="UP000535838">
    <property type="component" value="Unassembled WGS sequence"/>
</dbReference>
<sequence length="591" mass="67187">MKVKQQLVLLFIVLVSPVFILNWYANVKTEQILKRHVTNAYAELNKQNHLLINRDIDTVHRVMTTIIQNPQVQQMQASEEDVLDRVKLYETTDKLLSTFTMGLSGGGANYYYLFVYDPLNEYNFAPVSNSKYKNGGVFFYSYLYKPSWVDEAIARKGRGYLKIIDGIGIGTNSKTLAYIRAVNSVQSGRAIVGALVATNMDKRIEQSLATVSLPDNGELYFTDSQNMVLASTVPDQMGNTLELPSELAANPDSEGIVDAIEEGFIYVVHSSSELNQKLVYRISTSALLKQQSEVKRAIQWISIAYSLFGLVVMAYFWRSLLTPLQRLAGFVRSYEPGRKVPEEAGHPRNDEVGVLIHSVHNMAHRLNVLIEEQYVMDIKQKESQLKLLYQQINPHLLYNTLESIYWKSTLEGNSDSAEMIKELSKLMRISLSRGRELIAIREETEHAAAYTNLQLKRYEYEFRVQWNMDPDAANALIPKITLQPLIENAILHGVRNMGEDGLILVNSRREGDLVFIQVIDNGYKKVDHEWLNRIIREPRTDSSTGYGIHNVFERIQLHYGSEFGITYSETEGGGTTATIKLPYQENDGETE</sequence>
<dbReference type="InterPro" id="IPR050640">
    <property type="entry name" value="Bact_2-comp_sensor_kinase"/>
</dbReference>
<keyword evidence="7" id="KW-0812">Transmembrane</keyword>
<proteinExistence type="predicted"/>
<feature type="transmembrane region" description="Helical" evidence="7">
    <location>
        <begin position="7"/>
        <end position="25"/>
    </location>
</feature>
<evidence type="ECO:0000256" key="2">
    <source>
        <dbReference type="ARBA" id="ARBA00022475"/>
    </source>
</evidence>
<evidence type="ECO:0000313" key="10">
    <source>
        <dbReference type="Proteomes" id="UP000535838"/>
    </source>
</evidence>
<dbReference type="Pfam" id="PF06580">
    <property type="entry name" value="His_kinase"/>
    <property type="match status" value="1"/>
</dbReference>
<feature type="domain" description="HAMP" evidence="8">
    <location>
        <begin position="318"/>
        <end position="371"/>
    </location>
</feature>
<dbReference type="GO" id="GO:0005886">
    <property type="term" value="C:plasma membrane"/>
    <property type="evidence" value="ECO:0007669"/>
    <property type="project" value="UniProtKB-SubCell"/>
</dbReference>
<comment type="subcellular location">
    <subcellularLocation>
        <location evidence="1">Cell membrane</location>
        <topology evidence="1">Multi-pass membrane protein</topology>
    </subcellularLocation>
</comment>
<dbReference type="InterPro" id="IPR003660">
    <property type="entry name" value="HAMP_dom"/>
</dbReference>
<keyword evidence="3" id="KW-0597">Phosphoprotein</keyword>
<name>A0A841SX89_9BACL</name>
<dbReference type="Pfam" id="PF02518">
    <property type="entry name" value="HATPase_c"/>
    <property type="match status" value="1"/>
</dbReference>